<dbReference type="AlphaFoldDB" id="A0A2U3K1E7"/>
<evidence type="ECO:0000313" key="3">
    <source>
        <dbReference type="Proteomes" id="UP000238701"/>
    </source>
</evidence>
<accession>A0A2U3K1E7</accession>
<reference evidence="3" key="1">
    <citation type="submission" date="2018-02" db="EMBL/GenBank/DDBJ databases">
        <authorList>
            <person name="Hausmann B."/>
        </authorList>
    </citation>
    <scope>NUCLEOTIDE SEQUENCE [LARGE SCALE GENOMIC DNA]</scope>
    <source>
        <strain evidence="3">Peat soil MAG SbA1</strain>
    </source>
</reference>
<dbReference type="Proteomes" id="UP000238701">
    <property type="component" value="Unassembled WGS sequence"/>
</dbReference>
<gene>
    <name evidence="2" type="ORF">SBA1_1190013</name>
</gene>
<protein>
    <submittedName>
        <fullName evidence="2">Uncharacterized protein</fullName>
    </submittedName>
</protein>
<feature type="compositionally biased region" description="Low complexity" evidence="1">
    <location>
        <begin position="180"/>
        <end position="190"/>
    </location>
</feature>
<sequence length="197" mass="21591">MNLLLSQVEQTSQSMQRDLSALRIEKWKTDANTKRGSQADVASIQRNLQTALPGIIAELRNSPESLPPTFKLYRNLDALYDVFASLAESTGAFGSRDDYQALRNDVNSLETSRRMFADRLETLAGSKEAELTRLRTDLQNARAIEQAAPPKKVVVDDTEPPKKPVRKKPAPKPPKPPASTPSSSGQTPPSTANPAPQ</sequence>
<name>A0A2U3K1E7_9BACT</name>
<dbReference type="EMBL" id="OMOD01000023">
    <property type="protein sequence ID" value="SPF33491.1"/>
    <property type="molecule type" value="Genomic_DNA"/>
</dbReference>
<feature type="compositionally biased region" description="Basic and acidic residues" evidence="1">
    <location>
        <begin position="153"/>
        <end position="162"/>
    </location>
</feature>
<evidence type="ECO:0000313" key="2">
    <source>
        <dbReference type="EMBL" id="SPF33491.1"/>
    </source>
</evidence>
<evidence type="ECO:0000256" key="1">
    <source>
        <dbReference type="SAM" id="MobiDB-lite"/>
    </source>
</evidence>
<proteinExistence type="predicted"/>
<feature type="region of interest" description="Disordered" evidence="1">
    <location>
        <begin position="142"/>
        <end position="197"/>
    </location>
</feature>
<organism evidence="2 3">
    <name type="scientific">Candidatus Sulfotelmatobacter kueseliae</name>
    <dbReference type="NCBI Taxonomy" id="2042962"/>
    <lineage>
        <taxon>Bacteria</taxon>
        <taxon>Pseudomonadati</taxon>
        <taxon>Acidobacteriota</taxon>
        <taxon>Terriglobia</taxon>
        <taxon>Terriglobales</taxon>
        <taxon>Candidatus Korobacteraceae</taxon>
        <taxon>Candidatus Sulfotelmatobacter</taxon>
    </lineage>
</organism>